<name>A0A6B0S2W9_9CETA</name>
<feature type="region of interest" description="Disordered" evidence="1">
    <location>
        <begin position="117"/>
        <end position="136"/>
    </location>
</feature>
<organism evidence="2 3">
    <name type="scientific">Bos mutus</name>
    <name type="common">wild yak</name>
    <dbReference type="NCBI Taxonomy" id="72004"/>
    <lineage>
        <taxon>Eukaryota</taxon>
        <taxon>Metazoa</taxon>
        <taxon>Chordata</taxon>
        <taxon>Craniata</taxon>
        <taxon>Vertebrata</taxon>
        <taxon>Euteleostomi</taxon>
        <taxon>Mammalia</taxon>
        <taxon>Eutheria</taxon>
        <taxon>Laurasiatheria</taxon>
        <taxon>Artiodactyla</taxon>
        <taxon>Ruminantia</taxon>
        <taxon>Pecora</taxon>
        <taxon>Bovidae</taxon>
        <taxon>Bovinae</taxon>
        <taxon>Bos</taxon>
    </lineage>
</organism>
<gene>
    <name evidence="2" type="ORF">E5288_WYG020990</name>
</gene>
<proteinExistence type="predicted"/>
<dbReference type="AlphaFoldDB" id="A0A6B0S2W9"/>
<sequence length="145" mass="15585">MWFAARPGNEHCQVPAPEARPRRRGPGVLVPEWRKVAERPQGTVRARADRRRETDGQPGGWHRTDARSGRLCPVEPRAAPASRLRAGRRGGPRAAGAGQDRRESRGAGLAWLEARRLGTPCNPPGAPFSAPLRGHPGLAGCSLAS</sequence>
<accession>A0A6B0S2W9</accession>
<dbReference type="EMBL" id="VBQZ03000174">
    <property type="protein sequence ID" value="MXQ96808.1"/>
    <property type="molecule type" value="Genomic_DNA"/>
</dbReference>
<protein>
    <submittedName>
        <fullName evidence="2">Uncharacterized protein</fullName>
    </submittedName>
</protein>
<feature type="compositionally biased region" description="Basic and acidic residues" evidence="1">
    <location>
        <begin position="46"/>
        <end position="55"/>
    </location>
</feature>
<reference evidence="2" key="1">
    <citation type="submission" date="2019-10" db="EMBL/GenBank/DDBJ databases">
        <title>The sequence and de novo assembly of the wild yak genome.</title>
        <authorList>
            <person name="Liu Y."/>
        </authorList>
    </citation>
    <scope>NUCLEOTIDE SEQUENCE [LARGE SCALE GENOMIC DNA]</scope>
    <source>
        <strain evidence="2">WY2019</strain>
    </source>
</reference>
<evidence type="ECO:0000313" key="2">
    <source>
        <dbReference type="EMBL" id="MXQ96808.1"/>
    </source>
</evidence>
<feature type="region of interest" description="Disordered" evidence="1">
    <location>
        <begin position="1"/>
        <end position="108"/>
    </location>
</feature>
<evidence type="ECO:0000313" key="3">
    <source>
        <dbReference type="Proteomes" id="UP000322234"/>
    </source>
</evidence>
<comment type="caution">
    <text evidence="2">The sequence shown here is derived from an EMBL/GenBank/DDBJ whole genome shotgun (WGS) entry which is preliminary data.</text>
</comment>
<evidence type="ECO:0000256" key="1">
    <source>
        <dbReference type="SAM" id="MobiDB-lite"/>
    </source>
</evidence>
<keyword evidence="3" id="KW-1185">Reference proteome</keyword>
<dbReference type="Proteomes" id="UP000322234">
    <property type="component" value="Unassembled WGS sequence"/>
</dbReference>